<protein>
    <submittedName>
        <fullName evidence="2">Helix-turn-helix domain-containing protein</fullName>
    </submittedName>
</protein>
<sequence length="435" mass="49176">MILANPRSTLHALKPMGIGSTDVESLTSYLCRLAVSHSVSLPSMAKLIAGTIQETLRENFDWHERQLSGISETAHIWASAISMLTGVGSLDQLTLSPWAQVIPAKGLITRQVRWCPDCFRDDTKAGHERYYRLSWNIGVVTICHKHHRPLILACPECGRVNQRHKASYVIPGWCSNCGCCLAEQAAQDLDSTYRVKPEEMWIARQIGLLLACQTSLELLPSATIVRENIRLIITGLDHGIGANFAKRIGVSKSSVHYWLNSGGLPTLNNLLQIAAHSGISLADLLTQPLKNWTPPIDHPQIALDLGHMNKERLLPRVLDWEKIKTELMVFARLPVPISVAEAGRRLEIDDRYLYLQANQEARVLGVRWKQYVARRKYLAMLEIKPTLESACREIIEDGRSINLREIERKVPYEILMKVEHLYDVLNEIKEKLRIT</sequence>
<reference evidence="2 3" key="1">
    <citation type="submission" date="2020-03" db="EMBL/GenBank/DDBJ databases">
        <title>Draft genome sequence of environmentally isolated violet-colored cultures.</title>
        <authorList>
            <person name="Wilson H.S."/>
        </authorList>
    </citation>
    <scope>NUCLEOTIDE SEQUENCE [LARGE SCALE GENOMIC DNA]</scope>
    <source>
        <strain evidence="2 3">HSC-16F04</strain>
    </source>
</reference>
<evidence type="ECO:0000259" key="1">
    <source>
        <dbReference type="PROSITE" id="PS50943"/>
    </source>
</evidence>
<dbReference type="RefSeq" id="WP_166821301.1">
    <property type="nucleotide sequence ID" value="NZ_JAAOLX010000001.1"/>
</dbReference>
<dbReference type="Gene3D" id="1.10.260.40">
    <property type="entry name" value="lambda repressor-like DNA-binding domains"/>
    <property type="match status" value="1"/>
</dbReference>
<dbReference type="Proteomes" id="UP000712570">
    <property type="component" value="Unassembled WGS sequence"/>
</dbReference>
<dbReference type="Pfam" id="PF06527">
    <property type="entry name" value="TniQ"/>
    <property type="match status" value="1"/>
</dbReference>
<organism evidence="2 3">
    <name type="scientific">Iodobacter violaceini</name>
    <dbReference type="NCBI Taxonomy" id="3044271"/>
    <lineage>
        <taxon>Bacteria</taxon>
        <taxon>Pseudomonadati</taxon>
        <taxon>Pseudomonadota</taxon>
        <taxon>Betaproteobacteria</taxon>
        <taxon>Neisseriales</taxon>
        <taxon>Chitinibacteraceae</taxon>
        <taxon>Iodobacter</taxon>
    </lineage>
</organism>
<dbReference type="EMBL" id="JAAOLX010000001">
    <property type="protein sequence ID" value="NHQ84850.1"/>
    <property type="molecule type" value="Genomic_DNA"/>
</dbReference>
<dbReference type="SUPFAM" id="SSF47413">
    <property type="entry name" value="lambda repressor-like DNA-binding domains"/>
    <property type="match status" value="1"/>
</dbReference>
<dbReference type="InterPro" id="IPR009492">
    <property type="entry name" value="TniQ"/>
</dbReference>
<dbReference type="InterPro" id="IPR001387">
    <property type="entry name" value="Cro/C1-type_HTH"/>
</dbReference>
<dbReference type="CDD" id="cd00093">
    <property type="entry name" value="HTH_XRE"/>
    <property type="match status" value="1"/>
</dbReference>
<comment type="caution">
    <text evidence="2">The sequence shown here is derived from an EMBL/GenBank/DDBJ whole genome shotgun (WGS) entry which is preliminary data.</text>
</comment>
<evidence type="ECO:0000313" key="2">
    <source>
        <dbReference type="EMBL" id="NHQ84850.1"/>
    </source>
</evidence>
<feature type="domain" description="HTH cro/C1-type" evidence="1">
    <location>
        <begin position="244"/>
        <end position="284"/>
    </location>
</feature>
<keyword evidence="3" id="KW-1185">Reference proteome</keyword>
<dbReference type="PROSITE" id="PS50943">
    <property type="entry name" value="HTH_CROC1"/>
    <property type="match status" value="1"/>
</dbReference>
<evidence type="ECO:0000313" key="3">
    <source>
        <dbReference type="Proteomes" id="UP000712570"/>
    </source>
</evidence>
<dbReference type="InterPro" id="IPR010982">
    <property type="entry name" value="Lambda_DNA-bd_dom_sf"/>
</dbReference>
<accession>A0ABX0KLQ8</accession>
<proteinExistence type="predicted"/>
<name>A0ABX0KLQ8_9NEIS</name>
<gene>
    <name evidence="2" type="ORF">HA050_01820</name>
</gene>